<comment type="caution">
    <text evidence="2">The sequence shown here is derived from an EMBL/GenBank/DDBJ whole genome shotgun (WGS) entry which is preliminary data.</text>
</comment>
<keyword evidence="1" id="KW-0732">Signal</keyword>
<sequence>MKRILLTAAVASAILSTGLSRAADTPGSNPSVRSPSVAERIAAARKALDAKEHSRAMRELQVAVREDPRNADIHNLLGYTYRTQPQPNLVKSIEHYQTGLKIDPKHRGLHEYIGQAYLMDKKPAEAEKHLVELEALCGNKTCEEYQELSKALVAYRAKNGG</sequence>
<dbReference type="SUPFAM" id="SSF48452">
    <property type="entry name" value="TPR-like"/>
    <property type="match status" value="1"/>
</dbReference>
<dbReference type="Proteomes" id="UP000596827">
    <property type="component" value="Unassembled WGS sequence"/>
</dbReference>
<dbReference type="AlphaFoldDB" id="A0A923M9K9"/>
<reference evidence="2" key="1">
    <citation type="submission" date="2020-08" db="EMBL/GenBank/DDBJ databases">
        <title>Ramlibacter sp. GTP1 16S ribosomal RNA gene genome sequencing and assembly.</title>
        <authorList>
            <person name="Kang M."/>
        </authorList>
    </citation>
    <scope>NUCLEOTIDE SEQUENCE</scope>
    <source>
        <strain evidence="2">GTP1</strain>
    </source>
</reference>
<dbReference type="EMBL" id="JACORU010000008">
    <property type="protein sequence ID" value="MBC5766812.1"/>
    <property type="molecule type" value="Genomic_DNA"/>
</dbReference>
<name>A0A923M9K9_9BURK</name>
<proteinExistence type="predicted"/>
<evidence type="ECO:0000313" key="3">
    <source>
        <dbReference type="Proteomes" id="UP000596827"/>
    </source>
</evidence>
<gene>
    <name evidence="2" type="ORF">H8R02_20270</name>
</gene>
<evidence type="ECO:0000313" key="2">
    <source>
        <dbReference type="EMBL" id="MBC5766812.1"/>
    </source>
</evidence>
<evidence type="ECO:0000256" key="1">
    <source>
        <dbReference type="SAM" id="SignalP"/>
    </source>
</evidence>
<feature type="signal peptide" evidence="1">
    <location>
        <begin position="1"/>
        <end position="22"/>
    </location>
</feature>
<protein>
    <recommendedName>
        <fullName evidence="4">Tetratricopeptide repeat protein</fullName>
    </recommendedName>
</protein>
<organism evidence="2 3">
    <name type="scientific">Ramlibacter albus</name>
    <dbReference type="NCBI Taxonomy" id="2079448"/>
    <lineage>
        <taxon>Bacteria</taxon>
        <taxon>Pseudomonadati</taxon>
        <taxon>Pseudomonadota</taxon>
        <taxon>Betaproteobacteria</taxon>
        <taxon>Burkholderiales</taxon>
        <taxon>Comamonadaceae</taxon>
        <taxon>Ramlibacter</taxon>
    </lineage>
</organism>
<evidence type="ECO:0008006" key="4">
    <source>
        <dbReference type="Google" id="ProtNLM"/>
    </source>
</evidence>
<accession>A0A923M9K9</accession>
<keyword evidence="3" id="KW-1185">Reference proteome</keyword>
<feature type="chain" id="PRO_5036835523" description="Tetratricopeptide repeat protein" evidence="1">
    <location>
        <begin position="23"/>
        <end position="161"/>
    </location>
</feature>
<dbReference type="RefSeq" id="WP_187083309.1">
    <property type="nucleotide sequence ID" value="NZ_JACORU010000008.1"/>
</dbReference>
<dbReference type="InterPro" id="IPR011990">
    <property type="entry name" value="TPR-like_helical_dom_sf"/>
</dbReference>
<dbReference type="Gene3D" id="1.25.40.10">
    <property type="entry name" value="Tetratricopeptide repeat domain"/>
    <property type="match status" value="1"/>
</dbReference>